<protein>
    <recommendedName>
        <fullName evidence="6">Bestrophin homolog</fullName>
    </recommendedName>
</protein>
<keyword evidence="6" id="KW-1003">Cell membrane</keyword>
<name>A0ABD2PZU2_9PLAT</name>
<dbReference type="InterPro" id="IPR021134">
    <property type="entry name" value="Bestrophin-like"/>
</dbReference>
<keyword evidence="6" id="KW-0869">Chloride channel</keyword>
<evidence type="ECO:0000256" key="3">
    <source>
        <dbReference type="ARBA" id="ARBA00022989"/>
    </source>
</evidence>
<feature type="transmembrane region" description="Helical" evidence="6">
    <location>
        <begin position="237"/>
        <end position="259"/>
    </location>
</feature>
<comment type="similarity">
    <text evidence="5 6">Belongs to the anion channel-forming bestrophin (TC 1.A.46) family. Calcium-sensitive chloride channel subfamily.</text>
</comment>
<keyword evidence="6" id="KW-0813">Transport</keyword>
<evidence type="ECO:0000313" key="7">
    <source>
        <dbReference type="EMBL" id="KAL3312613.1"/>
    </source>
</evidence>
<organism evidence="7 8">
    <name type="scientific">Cichlidogyrus casuarinus</name>
    <dbReference type="NCBI Taxonomy" id="1844966"/>
    <lineage>
        <taxon>Eukaryota</taxon>
        <taxon>Metazoa</taxon>
        <taxon>Spiralia</taxon>
        <taxon>Lophotrochozoa</taxon>
        <taxon>Platyhelminthes</taxon>
        <taxon>Monogenea</taxon>
        <taxon>Monopisthocotylea</taxon>
        <taxon>Dactylogyridea</taxon>
        <taxon>Ancyrocephalidae</taxon>
        <taxon>Cichlidogyrus</taxon>
    </lineage>
</organism>
<gene>
    <name evidence="7" type="ORF">Ciccas_008794</name>
</gene>
<dbReference type="Proteomes" id="UP001626550">
    <property type="component" value="Unassembled WGS sequence"/>
</dbReference>
<evidence type="ECO:0000256" key="4">
    <source>
        <dbReference type="ARBA" id="ARBA00023136"/>
    </source>
</evidence>
<comment type="function">
    <text evidence="6">Forms chloride channels.</text>
</comment>
<dbReference type="GO" id="GO:0005886">
    <property type="term" value="C:plasma membrane"/>
    <property type="evidence" value="ECO:0007669"/>
    <property type="project" value="UniProtKB-SubCell"/>
</dbReference>
<evidence type="ECO:0000313" key="8">
    <source>
        <dbReference type="Proteomes" id="UP001626550"/>
    </source>
</evidence>
<evidence type="ECO:0000256" key="1">
    <source>
        <dbReference type="ARBA" id="ARBA00004370"/>
    </source>
</evidence>
<keyword evidence="6" id="KW-0406">Ion transport</keyword>
<dbReference type="EMBL" id="JBJKFK010001628">
    <property type="protein sequence ID" value="KAL3312613.1"/>
    <property type="molecule type" value="Genomic_DNA"/>
</dbReference>
<dbReference type="GO" id="GO:0005254">
    <property type="term" value="F:chloride channel activity"/>
    <property type="evidence" value="ECO:0007669"/>
    <property type="project" value="UniProtKB-KW"/>
</dbReference>
<reference evidence="7 8" key="1">
    <citation type="submission" date="2024-11" db="EMBL/GenBank/DDBJ databases">
        <title>Adaptive evolution of stress response genes in parasites aligns with host niche diversity.</title>
        <authorList>
            <person name="Hahn C."/>
            <person name="Resl P."/>
        </authorList>
    </citation>
    <scope>NUCLEOTIDE SEQUENCE [LARGE SCALE GENOMIC DNA]</scope>
    <source>
        <strain evidence="7">EGGRZ-B1_66</strain>
        <tissue evidence="7">Body</tissue>
    </source>
</reference>
<dbReference type="Pfam" id="PF01062">
    <property type="entry name" value="Bestrophin"/>
    <property type="match status" value="2"/>
</dbReference>
<keyword evidence="2 6" id="KW-0812">Transmembrane</keyword>
<sequence length="387" mass="45261">NIVEYCERAKGSIPLSFLLGFFVAGVISRWYTMYIYIPWMNKISFTVMACMNNRDDEFIRRTRLTIMRYVNLSWILAMRQISDQIAGRFEPTQDTPKKFNKQVDDKLNGDLLRHDEDEEKGPFDAVDNYSIREILECLNHDKKVKNTFKVLITEQEIRAFENIANQCFAKNRVRYSLEYWVPMVWAVRIIQKATLHGMVADPKISYAMIDVSNFLVCRLIRMKEIGRLRQQMQDLQIYSSIMIPLVYTQVVIIAAYSYFLCQIFSTQFVDGNVKSSSGKEEHKVDFYFPIFSVFSFLFSMGWLKVAMCVMNPFGDDDEDFQTSDILDYNLEVSYRCVEMDERSYPAGLSPPDTCVKLLNGHENDDLENYLDKVHEQTEDVESPVMDE</sequence>
<keyword evidence="6" id="KW-0868">Chloride</keyword>
<keyword evidence="3 6" id="KW-1133">Transmembrane helix</keyword>
<keyword evidence="6" id="KW-0407">Ion channel</keyword>
<proteinExistence type="inferred from homology"/>
<dbReference type="InterPro" id="IPR000615">
    <property type="entry name" value="Bestrophin"/>
</dbReference>
<dbReference type="AlphaFoldDB" id="A0ABD2PZU2"/>
<accession>A0ABD2PZU2</accession>
<feature type="transmembrane region" description="Helical" evidence="6">
    <location>
        <begin position="286"/>
        <end position="303"/>
    </location>
</feature>
<feature type="transmembrane region" description="Helical" evidence="6">
    <location>
        <begin position="12"/>
        <end position="32"/>
    </location>
</feature>
<dbReference type="PANTHER" id="PTHR10736">
    <property type="entry name" value="BESTROPHIN"/>
    <property type="match status" value="1"/>
</dbReference>
<comment type="subcellular location">
    <subcellularLocation>
        <location evidence="6">Cell membrane</location>
        <topology evidence="6">Multi-pass membrane protein</topology>
    </subcellularLocation>
    <subcellularLocation>
        <location evidence="1">Membrane</location>
    </subcellularLocation>
</comment>
<evidence type="ECO:0000256" key="6">
    <source>
        <dbReference type="RuleBase" id="RU363126"/>
    </source>
</evidence>
<dbReference type="GO" id="GO:0034707">
    <property type="term" value="C:chloride channel complex"/>
    <property type="evidence" value="ECO:0007669"/>
    <property type="project" value="UniProtKB-KW"/>
</dbReference>
<evidence type="ECO:0000256" key="2">
    <source>
        <dbReference type="ARBA" id="ARBA00022692"/>
    </source>
</evidence>
<keyword evidence="4 6" id="KW-0472">Membrane</keyword>
<comment type="caution">
    <text evidence="7">The sequence shown here is derived from an EMBL/GenBank/DDBJ whole genome shotgun (WGS) entry which is preliminary data.</text>
</comment>
<feature type="non-terminal residue" evidence="7">
    <location>
        <position position="1"/>
    </location>
</feature>
<keyword evidence="8" id="KW-1185">Reference proteome</keyword>
<evidence type="ECO:0000256" key="5">
    <source>
        <dbReference type="ARBA" id="ARBA00034769"/>
    </source>
</evidence>